<evidence type="ECO:0000256" key="1">
    <source>
        <dbReference type="ARBA" id="ARBA00022737"/>
    </source>
</evidence>
<gene>
    <name evidence="6 7 8" type="primary">LOC114327992</name>
</gene>
<evidence type="ECO:0000313" key="7">
    <source>
        <dbReference type="RefSeq" id="XP_028132525.1"/>
    </source>
</evidence>
<feature type="repeat" description="ANK" evidence="3">
    <location>
        <begin position="102"/>
        <end position="134"/>
    </location>
</feature>
<feature type="repeat" description="ANK" evidence="3">
    <location>
        <begin position="168"/>
        <end position="200"/>
    </location>
</feature>
<dbReference type="Proteomes" id="UP001652700">
    <property type="component" value="Unplaced"/>
</dbReference>
<dbReference type="Pfam" id="PF12796">
    <property type="entry name" value="Ank_2"/>
    <property type="match status" value="3"/>
</dbReference>
<accession>A0A6P7FH35</accession>
<evidence type="ECO:0000313" key="8">
    <source>
        <dbReference type="RefSeq" id="XP_028132526.1"/>
    </source>
</evidence>
<dbReference type="Gene3D" id="1.25.40.20">
    <property type="entry name" value="Ankyrin repeat-containing domain"/>
    <property type="match status" value="1"/>
</dbReference>
<dbReference type="InterPro" id="IPR036770">
    <property type="entry name" value="Ankyrin_rpt-contain_sf"/>
</dbReference>
<dbReference type="InterPro" id="IPR002110">
    <property type="entry name" value="Ankyrin_rpt"/>
</dbReference>
<dbReference type="RefSeq" id="XP_028132524.1">
    <property type="nucleotide sequence ID" value="XM_028276723.1"/>
</dbReference>
<dbReference type="GeneID" id="114327992"/>
<evidence type="ECO:0000313" key="4">
    <source>
        <dbReference type="EnsemblMetazoa" id="XP_028132524.1"/>
    </source>
</evidence>
<dbReference type="PROSITE" id="PS50088">
    <property type="entry name" value="ANK_REPEAT"/>
    <property type="match status" value="5"/>
</dbReference>
<dbReference type="PROSITE" id="PS50297">
    <property type="entry name" value="ANK_REP_REGION"/>
    <property type="match status" value="5"/>
</dbReference>
<dbReference type="AlphaFoldDB" id="A0A6P7FH35"/>
<dbReference type="RefSeq" id="XP_028132525.1">
    <property type="nucleotide sequence ID" value="XM_028276724.1"/>
</dbReference>
<name>A0A6P7FH35_DIAVI</name>
<reference evidence="6 7" key="1">
    <citation type="submission" date="2025-04" db="UniProtKB">
        <authorList>
            <consortium name="RefSeq"/>
        </authorList>
    </citation>
    <scope>IDENTIFICATION</scope>
    <source>
        <tissue evidence="6 7">Whole insect</tissue>
    </source>
</reference>
<proteinExistence type="predicted"/>
<sequence length="555" mass="63641">MENKIKVAVCDVRNDVSVEDIQKLVNAGTTYINEIDVTCFSYLYQAVGEGYTGIVRYLLENETYRNIYEGNKLIYLAAEQGHLDILKLLVSSYGVKCLHYSKYNHPIHFAAANGKVLMVECLLEIGTEVNFVDNRNRTPLHKAAQFDDKSTVELLLKNKADIDPKDEYGCTPLHYAVIQNNLPIIDILIEWGADVNMTDLNKRSPLDYAAENNCLEALRLLLKRGANLIFNGKFQSYRTLLIAAQRGLLSVILEFISEGVDINVHSKKGHTLLHAACRAGQFEVARCLLQNGANVNSKSKPNDITPMYFAVTHCQPEIIRLLISYGGLLENPCKNETVLSLAHKEFNSRSHYPDSSRKVCLQIIIKYWLLLSRVPILPPDLNFKYFPHFHTKCREEISLMKFVLIGSSSISVYKFLRNSYQNDNTLVQYLQNEDICRGINIVCRYLKTCEIYSDVCITSEPLYKSGMERRCLLHVSYVYFKTVSPFLPAECWWKIFSCLSNADLKNFIRSFKENFRYIENTCSMDICPPIFLTYEKDSPHPIPFFYLYKRSLIAS</sequence>
<evidence type="ECO:0000313" key="6">
    <source>
        <dbReference type="RefSeq" id="XP_028132524.1"/>
    </source>
</evidence>
<keyword evidence="1" id="KW-0677">Repeat</keyword>
<dbReference type="EnsemblMetazoa" id="XM_028276723.2">
    <property type="protein sequence ID" value="XP_028132524.1"/>
    <property type="gene ID" value="LOC114327992"/>
</dbReference>
<dbReference type="PANTHER" id="PTHR24198:SF165">
    <property type="entry name" value="ANKYRIN REPEAT-CONTAINING PROTEIN-RELATED"/>
    <property type="match status" value="1"/>
</dbReference>
<keyword evidence="2 3" id="KW-0040">ANK repeat</keyword>
<feature type="repeat" description="ANK" evidence="3">
    <location>
        <begin position="201"/>
        <end position="233"/>
    </location>
</feature>
<keyword evidence="5" id="KW-1185">Reference proteome</keyword>
<evidence type="ECO:0000256" key="3">
    <source>
        <dbReference type="PROSITE-ProRule" id="PRU00023"/>
    </source>
</evidence>
<dbReference type="OrthoDB" id="194358at2759"/>
<dbReference type="PRINTS" id="PR01415">
    <property type="entry name" value="ANKYRIN"/>
</dbReference>
<reference evidence="4" key="2">
    <citation type="submission" date="2025-05" db="UniProtKB">
        <authorList>
            <consortium name="EnsemblMetazoa"/>
        </authorList>
    </citation>
    <scope>IDENTIFICATION</scope>
</reference>
<dbReference type="SMART" id="SM00248">
    <property type="entry name" value="ANK"/>
    <property type="match status" value="9"/>
</dbReference>
<evidence type="ECO:0000313" key="5">
    <source>
        <dbReference type="Proteomes" id="UP001652700"/>
    </source>
</evidence>
<dbReference type="RefSeq" id="XP_028132526.1">
    <property type="nucleotide sequence ID" value="XM_028276725.1"/>
</dbReference>
<dbReference type="KEGG" id="dvv:114327992"/>
<organism evidence="7">
    <name type="scientific">Diabrotica virgifera virgifera</name>
    <name type="common">western corn rootworm</name>
    <dbReference type="NCBI Taxonomy" id="50390"/>
    <lineage>
        <taxon>Eukaryota</taxon>
        <taxon>Metazoa</taxon>
        <taxon>Ecdysozoa</taxon>
        <taxon>Arthropoda</taxon>
        <taxon>Hexapoda</taxon>
        <taxon>Insecta</taxon>
        <taxon>Pterygota</taxon>
        <taxon>Neoptera</taxon>
        <taxon>Endopterygota</taxon>
        <taxon>Coleoptera</taxon>
        <taxon>Polyphaga</taxon>
        <taxon>Cucujiformia</taxon>
        <taxon>Chrysomeloidea</taxon>
        <taxon>Chrysomelidae</taxon>
        <taxon>Galerucinae</taxon>
        <taxon>Diabroticina</taxon>
        <taxon>Diabroticites</taxon>
        <taxon>Diabrotica</taxon>
    </lineage>
</organism>
<dbReference type="Pfam" id="PF00023">
    <property type="entry name" value="Ank"/>
    <property type="match status" value="1"/>
</dbReference>
<feature type="repeat" description="ANK" evidence="3">
    <location>
        <begin position="135"/>
        <end position="167"/>
    </location>
</feature>
<dbReference type="PANTHER" id="PTHR24198">
    <property type="entry name" value="ANKYRIN REPEAT AND PROTEIN KINASE DOMAIN-CONTAINING PROTEIN"/>
    <property type="match status" value="1"/>
</dbReference>
<feature type="repeat" description="ANK" evidence="3">
    <location>
        <begin position="268"/>
        <end position="300"/>
    </location>
</feature>
<protein>
    <submittedName>
        <fullName evidence="6 7">Uncharacterized protein LOC114327992</fullName>
    </submittedName>
</protein>
<dbReference type="SUPFAM" id="SSF48403">
    <property type="entry name" value="Ankyrin repeat"/>
    <property type="match status" value="1"/>
</dbReference>
<evidence type="ECO:0000256" key="2">
    <source>
        <dbReference type="ARBA" id="ARBA00023043"/>
    </source>
</evidence>